<accession>A0AAW1I932</accession>
<dbReference type="AlphaFoldDB" id="A0AAW1I932"/>
<dbReference type="PANTHER" id="PTHR37984">
    <property type="entry name" value="PROTEIN CBG26694"/>
    <property type="match status" value="1"/>
</dbReference>
<keyword evidence="3" id="KW-0548">Nucleotidyltransferase</keyword>
<feature type="domain" description="Reverse transcriptase/retrotransposon-derived protein RNase H-like" evidence="2">
    <location>
        <begin position="92"/>
        <end position="139"/>
    </location>
</feature>
<reference evidence="3 4" key="1">
    <citation type="journal article" date="2024" name="BMC Genomics">
        <title>De novo assembly and annotation of Popillia japonica's genome with initial clues to its potential as an invasive pest.</title>
        <authorList>
            <person name="Cucini C."/>
            <person name="Boschi S."/>
            <person name="Funari R."/>
            <person name="Cardaioli E."/>
            <person name="Iannotti N."/>
            <person name="Marturano G."/>
            <person name="Paoli F."/>
            <person name="Bruttini M."/>
            <person name="Carapelli A."/>
            <person name="Frati F."/>
            <person name="Nardi F."/>
        </authorList>
    </citation>
    <scope>NUCLEOTIDE SEQUENCE [LARGE SCALE GENOMIC DNA]</scope>
    <source>
        <strain evidence="3">DMR45628</strain>
    </source>
</reference>
<keyword evidence="1" id="KW-0511">Multifunctional enzyme</keyword>
<dbReference type="InterPro" id="IPR041577">
    <property type="entry name" value="RT_RNaseH_2"/>
</dbReference>
<dbReference type="GO" id="GO:0003964">
    <property type="term" value="F:RNA-directed DNA polymerase activity"/>
    <property type="evidence" value="ECO:0007669"/>
    <property type="project" value="UniProtKB-KW"/>
</dbReference>
<dbReference type="Proteomes" id="UP001458880">
    <property type="component" value="Unassembled WGS sequence"/>
</dbReference>
<dbReference type="Pfam" id="PF17919">
    <property type="entry name" value="RT_RNaseH_2"/>
    <property type="match status" value="1"/>
</dbReference>
<dbReference type="Gene3D" id="3.30.70.270">
    <property type="match status" value="2"/>
</dbReference>
<evidence type="ECO:0000313" key="3">
    <source>
        <dbReference type="EMBL" id="KAK9685755.1"/>
    </source>
</evidence>
<dbReference type="SUPFAM" id="SSF56672">
    <property type="entry name" value="DNA/RNA polymerases"/>
    <property type="match status" value="1"/>
</dbReference>
<comment type="caution">
    <text evidence="3">The sequence shown here is derived from an EMBL/GenBank/DDBJ whole genome shotgun (WGS) entry which is preliminary data.</text>
</comment>
<keyword evidence="4" id="KW-1185">Reference proteome</keyword>
<evidence type="ECO:0000259" key="2">
    <source>
        <dbReference type="Pfam" id="PF17919"/>
    </source>
</evidence>
<gene>
    <name evidence="3" type="ORF">QE152_g37701</name>
</gene>
<dbReference type="Gene3D" id="3.10.10.10">
    <property type="entry name" value="HIV Type 1 Reverse Transcriptase, subunit A, domain 1"/>
    <property type="match status" value="1"/>
</dbReference>
<dbReference type="PANTHER" id="PTHR37984:SF5">
    <property type="entry name" value="PROTEIN NYNRIN-LIKE"/>
    <property type="match status" value="1"/>
</dbReference>
<dbReference type="InterPro" id="IPR043502">
    <property type="entry name" value="DNA/RNA_pol_sf"/>
</dbReference>
<sequence>MHTEWATPLVVVPKSEGQIRICADFKVTINPYLNKEHYPLPNPKDIYASLNKEHYPLPNPKDIYASLAGGKIFCALDLSEAYLQLRDKEWQWSESHRELFEKTKDWICSDSILTLNDITKPLRLICDAAPQGVGAVLKSDLKKFVS</sequence>
<dbReference type="InterPro" id="IPR043128">
    <property type="entry name" value="Rev_trsase/Diguanyl_cyclase"/>
</dbReference>
<keyword evidence="3" id="KW-0695">RNA-directed DNA polymerase</keyword>
<organism evidence="3 4">
    <name type="scientific">Popillia japonica</name>
    <name type="common">Japanese beetle</name>
    <dbReference type="NCBI Taxonomy" id="7064"/>
    <lineage>
        <taxon>Eukaryota</taxon>
        <taxon>Metazoa</taxon>
        <taxon>Ecdysozoa</taxon>
        <taxon>Arthropoda</taxon>
        <taxon>Hexapoda</taxon>
        <taxon>Insecta</taxon>
        <taxon>Pterygota</taxon>
        <taxon>Neoptera</taxon>
        <taxon>Endopterygota</taxon>
        <taxon>Coleoptera</taxon>
        <taxon>Polyphaga</taxon>
        <taxon>Scarabaeiformia</taxon>
        <taxon>Scarabaeidae</taxon>
        <taxon>Rutelinae</taxon>
        <taxon>Popillia</taxon>
    </lineage>
</organism>
<name>A0AAW1I932_POPJA</name>
<evidence type="ECO:0000313" key="4">
    <source>
        <dbReference type="Proteomes" id="UP001458880"/>
    </source>
</evidence>
<proteinExistence type="predicted"/>
<evidence type="ECO:0000256" key="1">
    <source>
        <dbReference type="ARBA" id="ARBA00023268"/>
    </source>
</evidence>
<dbReference type="EMBL" id="JASPKY010000753">
    <property type="protein sequence ID" value="KAK9685755.1"/>
    <property type="molecule type" value="Genomic_DNA"/>
</dbReference>
<dbReference type="InterPro" id="IPR050951">
    <property type="entry name" value="Retrovirus_Pol_polyprotein"/>
</dbReference>
<keyword evidence="3" id="KW-0808">Transferase</keyword>
<protein>
    <submittedName>
        <fullName evidence="3">RNase H-like domain found in reverse transcriptase</fullName>
    </submittedName>
</protein>